<accession>A0ABP0RK63</accession>
<proteinExistence type="predicted"/>
<evidence type="ECO:0000313" key="1">
    <source>
        <dbReference type="EMBL" id="CAK9100520.1"/>
    </source>
</evidence>
<reference evidence="1 2" key="1">
    <citation type="submission" date="2024-02" db="EMBL/GenBank/DDBJ databases">
        <authorList>
            <person name="Chen Y."/>
            <person name="Shah S."/>
            <person name="Dougan E. K."/>
            <person name="Thang M."/>
            <person name="Chan C."/>
        </authorList>
    </citation>
    <scope>NUCLEOTIDE SEQUENCE [LARGE SCALE GENOMIC DNA]</scope>
</reference>
<gene>
    <name evidence="1" type="ORF">SCF082_LOCUS47035</name>
</gene>
<dbReference type="EMBL" id="CAXAMM010041640">
    <property type="protein sequence ID" value="CAK9100520.1"/>
    <property type="molecule type" value="Genomic_DNA"/>
</dbReference>
<dbReference type="Proteomes" id="UP001642464">
    <property type="component" value="Unassembled WGS sequence"/>
</dbReference>
<comment type="caution">
    <text evidence="1">The sequence shown here is derived from an EMBL/GenBank/DDBJ whole genome shotgun (WGS) entry which is preliminary data.</text>
</comment>
<evidence type="ECO:0000313" key="2">
    <source>
        <dbReference type="Proteomes" id="UP001642464"/>
    </source>
</evidence>
<protein>
    <submittedName>
        <fullName evidence="1">Uncharacterized protein</fullName>
    </submittedName>
</protein>
<keyword evidence="2" id="KW-1185">Reference proteome</keyword>
<sequence>MMQKRLNDIRMKHVVEEEKKIVFGGKVSTWHDVEGDEATFDKRDVSTEEGWQEQVQDKKCILWGQWSGLVQSGKPRDPTSAQKTLEVERNLWNARDEQKSVAERRKRLKEAQLTLHPDKGGTDAAMIWFKDWLKEHIEWYFEPDTVPENLKKQYQEDEVPACPKVV</sequence>
<organism evidence="1 2">
    <name type="scientific">Durusdinium trenchii</name>
    <dbReference type="NCBI Taxonomy" id="1381693"/>
    <lineage>
        <taxon>Eukaryota</taxon>
        <taxon>Sar</taxon>
        <taxon>Alveolata</taxon>
        <taxon>Dinophyceae</taxon>
        <taxon>Suessiales</taxon>
        <taxon>Symbiodiniaceae</taxon>
        <taxon>Durusdinium</taxon>
    </lineage>
</organism>
<name>A0ABP0RK63_9DINO</name>